<proteinExistence type="predicted"/>
<gene>
    <name evidence="1" type="ORF">GCM10017083_52390</name>
</gene>
<dbReference type="AlphaFoldDB" id="A0A919CSK1"/>
<protein>
    <submittedName>
        <fullName evidence="1">Uncharacterized protein</fullName>
    </submittedName>
</protein>
<evidence type="ECO:0000313" key="2">
    <source>
        <dbReference type="Proteomes" id="UP000630353"/>
    </source>
</evidence>
<reference evidence="1" key="2">
    <citation type="submission" date="2020-09" db="EMBL/GenBank/DDBJ databases">
        <authorList>
            <person name="Sun Q."/>
            <person name="Kim S."/>
        </authorList>
    </citation>
    <scope>NUCLEOTIDE SEQUENCE</scope>
    <source>
        <strain evidence="1">KCTC 42651</strain>
    </source>
</reference>
<comment type="caution">
    <text evidence="1">The sequence shown here is derived from an EMBL/GenBank/DDBJ whole genome shotgun (WGS) entry which is preliminary data.</text>
</comment>
<keyword evidence="2" id="KW-1185">Reference proteome</keyword>
<name>A0A919CSK1_9PROT</name>
<organism evidence="1 2">
    <name type="scientific">Thalassobaculum fulvum</name>
    <dbReference type="NCBI Taxonomy" id="1633335"/>
    <lineage>
        <taxon>Bacteria</taxon>
        <taxon>Pseudomonadati</taxon>
        <taxon>Pseudomonadota</taxon>
        <taxon>Alphaproteobacteria</taxon>
        <taxon>Rhodospirillales</taxon>
        <taxon>Thalassobaculaceae</taxon>
        <taxon>Thalassobaculum</taxon>
    </lineage>
</organism>
<accession>A0A919CSK1</accession>
<reference evidence="1" key="1">
    <citation type="journal article" date="2014" name="Int. J. Syst. Evol. Microbiol.">
        <title>Complete genome sequence of Corynebacterium casei LMG S-19264T (=DSM 44701T), isolated from a smear-ripened cheese.</title>
        <authorList>
            <consortium name="US DOE Joint Genome Institute (JGI-PGF)"/>
            <person name="Walter F."/>
            <person name="Albersmeier A."/>
            <person name="Kalinowski J."/>
            <person name="Ruckert C."/>
        </authorList>
    </citation>
    <scope>NUCLEOTIDE SEQUENCE</scope>
    <source>
        <strain evidence="1">KCTC 42651</strain>
    </source>
</reference>
<evidence type="ECO:0000313" key="1">
    <source>
        <dbReference type="EMBL" id="GHD62906.1"/>
    </source>
</evidence>
<sequence length="120" mass="12631">MADDHQAWIDGDGRLLSLGNLLGSANPSGADRIALFERGAVALTWDDAGVRLRYAPQSVAPGALRGAIRQVRTIARPVVLERWTGTGWAATGFDSGARAADALRRSARDATGEDQTGSSQ</sequence>
<dbReference type="RefSeq" id="WP_189995326.1">
    <property type="nucleotide sequence ID" value="NZ_BMZS01000015.1"/>
</dbReference>
<dbReference type="EMBL" id="BMZS01000015">
    <property type="protein sequence ID" value="GHD62906.1"/>
    <property type="molecule type" value="Genomic_DNA"/>
</dbReference>
<dbReference type="Proteomes" id="UP000630353">
    <property type="component" value="Unassembled WGS sequence"/>
</dbReference>